<feature type="transmembrane region" description="Helical" evidence="1">
    <location>
        <begin position="97"/>
        <end position="116"/>
    </location>
</feature>
<feature type="transmembrane region" description="Helical" evidence="1">
    <location>
        <begin position="161"/>
        <end position="179"/>
    </location>
</feature>
<sequence>MSLSATQLTAIDQHLRKENWLLNEDLIAELKDHYINGLEERLAQGMAFEVAMREIQRGFGGRSGLLALEEEKNRSRTPIIARQLRQLIGSYFRPPRLSVTLLLMGVAYWCAGKELVGNWLEWAHISFFLVSTIPIITLGIRNGFLYVAGKRESMKEFMAVFYRYILAVNLLNILNFLWGHSTFKSIMTYSILHQTVIIFAYLFIGTIIIDFVWIQPRRSTVLAS</sequence>
<organism evidence="2 3">
    <name type="scientific">Spirosoma pollinicola</name>
    <dbReference type="NCBI Taxonomy" id="2057025"/>
    <lineage>
        <taxon>Bacteria</taxon>
        <taxon>Pseudomonadati</taxon>
        <taxon>Bacteroidota</taxon>
        <taxon>Cytophagia</taxon>
        <taxon>Cytophagales</taxon>
        <taxon>Cytophagaceae</taxon>
        <taxon>Spirosoma</taxon>
    </lineage>
</organism>
<dbReference type="KEGG" id="spir:CWM47_24315"/>
<keyword evidence="1" id="KW-1133">Transmembrane helix</keyword>
<keyword evidence="1" id="KW-0812">Transmembrane</keyword>
<keyword evidence="3" id="KW-1185">Reference proteome</keyword>
<dbReference type="RefSeq" id="WP_100990787.1">
    <property type="nucleotide sequence ID" value="NZ_CP025096.1"/>
</dbReference>
<feature type="transmembrane region" description="Helical" evidence="1">
    <location>
        <begin position="191"/>
        <end position="214"/>
    </location>
</feature>
<evidence type="ECO:0000313" key="3">
    <source>
        <dbReference type="Proteomes" id="UP000232883"/>
    </source>
</evidence>
<keyword evidence="1" id="KW-0472">Membrane</keyword>
<gene>
    <name evidence="2" type="ORF">CWM47_24315</name>
</gene>
<protein>
    <submittedName>
        <fullName evidence="2">Uncharacterized protein</fullName>
    </submittedName>
</protein>
<proteinExistence type="predicted"/>
<evidence type="ECO:0000313" key="2">
    <source>
        <dbReference type="EMBL" id="AUD04695.1"/>
    </source>
</evidence>
<accession>A0A2K8Z4A0</accession>
<dbReference type="EMBL" id="CP025096">
    <property type="protein sequence ID" value="AUD04695.1"/>
    <property type="molecule type" value="Genomic_DNA"/>
</dbReference>
<dbReference type="Proteomes" id="UP000232883">
    <property type="component" value="Chromosome"/>
</dbReference>
<evidence type="ECO:0000256" key="1">
    <source>
        <dbReference type="SAM" id="Phobius"/>
    </source>
</evidence>
<dbReference type="AlphaFoldDB" id="A0A2K8Z4A0"/>
<reference evidence="2 3" key="1">
    <citation type="submission" date="2017-11" db="EMBL/GenBank/DDBJ databases">
        <title>Taxonomic description and genome sequences of Spirosoma HA7 sp. nov., isolated from pollen microhabitat of Corylus avellana.</title>
        <authorList>
            <person name="Ambika Manirajan B."/>
            <person name="Suarez C."/>
            <person name="Ratering S."/>
            <person name="Geissler-Plaum R."/>
            <person name="Cardinale M."/>
            <person name="Sylvia S."/>
        </authorList>
    </citation>
    <scope>NUCLEOTIDE SEQUENCE [LARGE SCALE GENOMIC DNA]</scope>
    <source>
        <strain evidence="2 3">HA7</strain>
    </source>
</reference>
<feature type="transmembrane region" description="Helical" evidence="1">
    <location>
        <begin position="122"/>
        <end position="140"/>
    </location>
</feature>
<name>A0A2K8Z4A0_9BACT</name>
<dbReference type="OrthoDB" id="955272at2"/>